<protein>
    <recommendedName>
        <fullName evidence="7">2-C-methyl-D-erythritol 4-phosphate cytidylyltransferase</fullName>
        <ecNumber evidence="7">2.7.7.60</ecNumber>
    </recommendedName>
    <alternativeName>
        <fullName evidence="7">4-diphosphocytidyl-2C-methyl-D-erythritol synthase</fullName>
    </alternativeName>
    <alternativeName>
        <fullName evidence="7">MEP cytidylyltransferase</fullName>
        <shortName evidence="7">MCT</shortName>
    </alternativeName>
</protein>
<evidence type="ECO:0000256" key="3">
    <source>
        <dbReference type="ARBA" id="ARBA00009789"/>
    </source>
</evidence>
<comment type="pathway">
    <text evidence="2 7">Isoprenoid biosynthesis; isopentenyl diphosphate biosynthesis via DXP pathway; isopentenyl diphosphate from 1-deoxy-D-xylulose 5-phosphate: step 2/6.</text>
</comment>
<comment type="function">
    <text evidence="7">Catalyzes the formation of 4-diphosphocytidyl-2-C-methyl-D-erythritol from CTP and 2-C-methyl-D-erythritol 4-phosphate (MEP).</text>
</comment>
<dbReference type="KEGG" id="pms:KNP414_07548"/>
<sequence length="235" mass="26287">MADKLGIIIVAAGRGSRMGTKESKQYLLLDGKPIIVHTLERFEKMSAVEEIVLVTGREDVQRCRDYANQYGLTKCKHIIPGGKERQDSVYQGLLALDRSTEWVMVHDGVRPFAHPDHVLACLQRVQEMGAAVLAVPVKDTIKVVGSNGTIQSTPDRSSLWAIQTPQAFRFALLLDAHEKARQEGFMGTDDAMLVEWLGHPVDVVPSDYYNIKITTPEDLPWAEWILRHARGEVSE</sequence>
<proteinExistence type="inferred from homology"/>
<dbReference type="HAMAP" id="MF_00108">
    <property type="entry name" value="IspD"/>
    <property type="match status" value="1"/>
</dbReference>
<organism evidence="8 9">
    <name type="scientific">Paenibacillus mucilaginosus (strain KNP414)</name>
    <dbReference type="NCBI Taxonomy" id="1036673"/>
    <lineage>
        <taxon>Bacteria</taxon>
        <taxon>Bacillati</taxon>
        <taxon>Bacillota</taxon>
        <taxon>Bacilli</taxon>
        <taxon>Bacillales</taxon>
        <taxon>Paenibacillaceae</taxon>
        <taxon>Paenibacillus</taxon>
    </lineage>
</organism>
<evidence type="ECO:0000256" key="7">
    <source>
        <dbReference type="HAMAP-Rule" id="MF_00108"/>
    </source>
</evidence>
<dbReference type="Pfam" id="PF01128">
    <property type="entry name" value="IspD"/>
    <property type="match status" value="1"/>
</dbReference>
<keyword evidence="4 7" id="KW-0808">Transferase</keyword>
<dbReference type="Gene3D" id="3.90.550.10">
    <property type="entry name" value="Spore Coat Polysaccharide Biosynthesis Protein SpsA, Chain A"/>
    <property type="match status" value="1"/>
</dbReference>
<name>F8FA69_PAEMK</name>
<dbReference type="PATRIC" id="fig|1036673.3.peg.7042"/>
<evidence type="ECO:0000256" key="1">
    <source>
        <dbReference type="ARBA" id="ARBA00001282"/>
    </source>
</evidence>
<comment type="similarity">
    <text evidence="3 7">Belongs to the IspD/TarI cytidylyltransferase family. IspD subfamily.</text>
</comment>
<dbReference type="AlphaFoldDB" id="F8FA69"/>
<dbReference type="SUPFAM" id="SSF53448">
    <property type="entry name" value="Nucleotide-diphospho-sugar transferases"/>
    <property type="match status" value="1"/>
</dbReference>
<feature type="site" description="Positions MEP for the nucleophilic attack" evidence="7">
    <location>
        <position position="212"/>
    </location>
</feature>
<dbReference type="InterPro" id="IPR029044">
    <property type="entry name" value="Nucleotide-diphossugar_trans"/>
</dbReference>
<keyword evidence="5 7" id="KW-0548">Nucleotidyltransferase</keyword>
<dbReference type="InterPro" id="IPR001228">
    <property type="entry name" value="IspD"/>
</dbReference>
<evidence type="ECO:0000313" key="9">
    <source>
        <dbReference type="Proteomes" id="UP000006620"/>
    </source>
</evidence>
<evidence type="ECO:0000256" key="4">
    <source>
        <dbReference type="ARBA" id="ARBA00022679"/>
    </source>
</evidence>
<dbReference type="InterPro" id="IPR034683">
    <property type="entry name" value="IspD/TarI"/>
</dbReference>
<dbReference type="HOGENOM" id="CLU_061281_2_2_9"/>
<dbReference type="EC" id="2.7.7.60" evidence="7"/>
<evidence type="ECO:0000256" key="2">
    <source>
        <dbReference type="ARBA" id="ARBA00004787"/>
    </source>
</evidence>
<feature type="site" description="Positions MEP for the nucleophilic attack" evidence="7">
    <location>
        <position position="156"/>
    </location>
</feature>
<accession>F8FA69</accession>
<reference evidence="8 9" key="2">
    <citation type="journal article" date="2013" name="Genome Announc.">
        <title>Genome Sequence of Growth-Improving Paenibacillus mucilaginosus Strain KNP414.</title>
        <authorList>
            <person name="Lu J.J."/>
            <person name="Wang J.F."/>
            <person name="Hu X.F."/>
        </authorList>
    </citation>
    <scope>NUCLEOTIDE SEQUENCE [LARGE SCALE GENOMIC DNA]</scope>
    <source>
        <strain evidence="8 9">KNP414</strain>
    </source>
</reference>
<evidence type="ECO:0000313" key="8">
    <source>
        <dbReference type="EMBL" id="AEI46042.1"/>
    </source>
</evidence>
<dbReference type="InterPro" id="IPR018294">
    <property type="entry name" value="ISPD_synthase_CS"/>
</dbReference>
<dbReference type="Proteomes" id="UP000006620">
    <property type="component" value="Chromosome"/>
</dbReference>
<comment type="catalytic activity">
    <reaction evidence="1 7">
        <text>2-C-methyl-D-erythritol 4-phosphate + CTP + H(+) = 4-CDP-2-C-methyl-D-erythritol + diphosphate</text>
        <dbReference type="Rhea" id="RHEA:13429"/>
        <dbReference type="ChEBI" id="CHEBI:15378"/>
        <dbReference type="ChEBI" id="CHEBI:33019"/>
        <dbReference type="ChEBI" id="CHEBI:37563"/>
        <dbReference type="ChEBI" id="CHEBI:57823"/>
        <dbReference type="ChEBI" id="CHEBI:58262"/>
        <dbReference type="EC" id="2.7.7.60"/>
    </reaction>
</comment>
<dbReference type="PROSITE" id="PS01295">
    <property type="entry name" value="ISPD"/>
    <property type="match status" value="1"/>
</dbReference>
<dbReference type="PANTHER" id="PTHR32125:SF4">
    <property type="entry name" value="2-C-METHYL-D-ERYTHRITOL 4-PHOSPHATE CYTIDYLYLTRANSFERASE, CHLOROPLASTIC"/>
    <property type="match status" value="1"/>
</dbReference>
<evidence type="ECO:0000256" key="6">
    <source>
        <dbReference type="ARBA" id="ARBA00023229"/>
    </source>
</evidence>
<dbReference type="EMBL" id="CP002869">
    <property type="protein sequence ID" value="AEI46042.1"/>
    <property type="molecule type" value="Genomic_DNA"/>
</dbReference>
<evidence type="ECO:0000256" key="5">
    <source>
        <dbReference type="ARBA" id="ARBA00022695"/>
    </source>
</evidence>
<feature type="site" description="Transition state stabilizer" evidence="7">
    <location>
        <position position="24"/>
    </location>
</feature>
<dbReference type="RefSeq" id="WP_013921189.1">
    <property type="nucleotide sequence ID" value="NC_015690.1"/>
</dbReference>
<gene>
    <name evidence="7" type="primary">ispD</name>
    <name evidence="8" type="ordered locus">KNP414_07548</name>
</gene>
<dbReference type="GO" id="GO:0050518">
    <property type="term" value="F:2-C-methyl-D-erythritol 4-phosphate cytidylyltransferase activity"/>
    <property type="evidence" value="ECO:0007669"/>
    <property type="project" value="UniProtKB-UniRule"/>
</dbReference>
<dbReference type="UniPathway" id="UPA00056">
    <property type="reaction ID" value="UER00093"/>
</dbReference>
<dbReference type="CDD" id="cd02516">
    <property type="entry name" value="CDP-ME_synthetase"/>
    <property type="match status" value="1"/>
</dbReference>
<feature type="site" description="Transition state stabilizer" evidence="7">
    <location>
        <position position="17"/>
    </location>
</feature>
<dbReference type="NCBIfam" id="TIGR00453">
    <property type="entry name" value="ispD"/>
    <property type="match status" value="1"/>
</dbReference>
<dbReference type="PANTHER" id="PTHR32125">
    <property type="entry name" value="2-C-METHYL-D-ERYTHRITOL 4-PHOSPHATE CYTIDYLYLTRANSFERASE, CHLOROPLASTIC"/>
    <property type="match status" value="1"/>
</dbReference>
<reference evidence="9" key="1">
    <citation type="submission" date="2011-06" db="EMBL/GenBank/DDBJ databases">
        <title>Complete genome sequence of Paenibacillus mucilaginosus KNP414.</title>
        <authorList>
            <person name="Wang J."/>
            <person name="Hu S."/>
            <person name="Hu X."/>
            <person name="Zhang B."/>
            <person name="Dong D."/>
            <person name="Zhang S."/>
            <person name="Zhao K."/>
            <person name="Wu D."/>
        </authorList>
    </citation>
    <scope>NUCLEOTIDE SEQUENCE [LARGE SCALE GENOMIC DNA]</scope>
    <source>
        <strain evidence="9">KNP414</strain>
    </source>
</reference>
<dbReference type="FunFam" id="3.90.550.10:FF:000003">
    <property type="entry name" value="2-C-methyl-D-erythritol 4-phosphate cytidylyltransferase"/>
    <property type="match status" value="1"/>
</dbReference>
<dbReference type="InterPro" id="IPR050088">
    <property type="entry name" value="IspD/TarI_cytidylyltransf_bact"/>
</dbReference>
<keyword evidence="6 7" id="KW-0414">Isoprene biosynthesis</keyword>
<dbReference type="GO" id="GO:0019288">
    <property type="term" value="P:isopentenyl diphosphate biosynthetic process, methylerythritol 4-phosphate pathway"/>
    <property type="evidence" value="ECO:0007669"/>
    <property type="project" value="UniProtKB-UniRule"/>
</dbReference>